<dbReference type="InterPro" id="IPR029055">
    <property type="entry name" value="Ntn_hydrolases_N"/>
</dbReference>
<gene>
    <name evidence="5" type="ORF">EX30DRAFT_370860</name>
</gene>
<keyword evidence="6" id="KW-1185">Reference proteome</keyword>
<evidence type="ECO:0000256" key="2">
    <source>
        <dbReference type="ARBA" id="ARBA00022888"/>
    </source>
</evidence>
<evidence type="ECO:0000313" key="6">
    <source>
        <dbReference type="Proteomes" id="UP000298138"/>
    </source>
</evidence>
<dbReference type="CDD" id="cd01991">
    <property type="entry name" value="Asn_synthase_B_C"/>
    <property type="match status" value="1"/>
</dbReference>
<proteinExistence type="predicted"/>
<dbReference type="Gene3D" id="3.40.50.620">
    <property type="entry name" value="HUPs"/>
    <property type="match status" value="1"/>
</dbReference>
<dbReference type="InterPro" id="IPR001962">
    <property type="entry name" value="Asn_synthase"/>
</dbReference>
<protein>
    <recommendedName>
        <fullName evidence="4">Asparagine synthetase domain-containing protein</fullName>
    </recommendedName>
</protein>
<dbReference type="InterPro" id="IPR014729">
    <property type="entry name" value="Rossmann-like_a/b/a_fold"/>
</dbReference>
<keyword evidence="1" id="KW-0028">Amino-acid biosynthesis</keyword>
<evidence type="ECO:0000313" key="5">
    <source>
        <dbReference type="EMBL" id="TGZ82183.1"/>
    </source>
</evidence>
<evidence type="ECO:0000256" key="3">
    <source>
        <dbReference type="ARBA" id="ARBA00022962"/>
    </source>
</evidence>
<dbReference type="AlphaFoldDB" id="A0A4S2MZV5"/>
<name>A0A4S2MZV5_9PEZI</name>
<dbReference type="Pfam" id="PF00733">
    <property type="entry name" value="Asn_synthase"/>
    <property type="match status" value="2"/>
</dbReference>
<dbReference type="InterPro" id="IPR051857">
    <property type="entry name" value="Asn_synthetase_domain"/>
</dbReference>
<dbReference type="OrthoDB" id="10252281at2759"/>
<reference evidence="5 6" key="1">
    <citation type="submission" date="2019-04" db="EMBL/GenBank/DDBJ databases">
        <title>Comparative genomics and transcriptomics to analyze fruiting body development in filamentous ascomycetes.</title>
        <authorList>
            <consortium name="DOE Joint Genome Institute"/>
            <person name="Lutkenhaus R."/>
            <person name="Traeger S."/>
            <person name="Breuer J."/>
            <person name="Kuo A."/>
            <person name="Lipzen A."/>
            <person name="Pangilinan J."/>
            <person name="Dilworth D."/>
            <person name="Sandor L."/>
            <person name="Poggeler S."/>
            <person name="Barry K."/>
            <person name="Grigoriev I.V."/>
            <person name="Nowrousian M."/>
        </authorList>
    </citation>
    <scope>NUCLEOTIDE SEQUENCE [LARGE SCALE GENOMIC DNA]</scope>
    <source>
        <strain evidence="5 6">CBS 389.68</strain>
    </source>
</reference>
<dbReference type="InParanoid" id="A0A4S2MZV5"/>
<organism evidence="5 6">
    <name type="scientific">Ascodesmis nigricans</name>
    <dbReference type="NCBI Taxonomy" id="341454"/>
    <lineage>
        <taxon>Eukaryota</taxon>
        <taxon>Fungi</taxon>
        <taxon>Dikarya</taxon>
        <taxon>Ascomycota</taxon>
        <taxon>Pezizomycotina</taxon>
        <taxon>Pezizomycetes</taxon>
        <taxon>Pezizales</taxon>
        <taxon>Ascodesmidaceae</taxon>
        <taxon>Ascodesmis</taxon>
    </lineage>
</organism>
<dbReference type="PANTHER" id="PTHR45937">
    <property type="entry name" value="ASPARAGINE SYNTHETASE DOMAIN-CONTAINING PROTEIN 1"/>
    <property type="match status" value="1"/>
</dbReference>
<dbReference type="STRING" id="341454.A0A4S2MZV5"/>
<feature type="domain" description="Asparagine synthetase" evidence="4">
    <location>
        <begin position="431"/>
        <end position="530"/>
    </location>
</feature>
<evidence type="ECO:0000259" key="4">
    <source>
        <dbReference type="Pfam" id="PF00733"/>
    </source>
</evidence>
<dbReference type="GO" id="GO:0006529">
    <property type="term" value="P:asparagine biosynthetic process"/>
    <property type="evidence" value="ECO:0007669"/>
    <property type="project" value="UniProtKB-KW"/>
</dbReference>
<evidence type="ECO:0000256" key="1">
    <source>
        <dbReference type="ARBA" id="ARBA00022605"/>
    </source>
</evidence>
<dbReference type="Proteomes" id="UP000298138">
    <property type="component" value="Unassembled WGS sequence"/>
</dbReference>
<keyword evidence="2" id="KW-0061">Asparagine biosynthesis</keyword>
<keyword evidence="3" id="KW-0315">Glutamine amidotransferase</keyword>
<accession>A0A4S2MZV5</accession>
<sequence length="557" mass="61471">MCGILFTVSPDAASLFHGDLISARGPDSTRSHTIQVASRTLSFTSSLLALRGPTPTLQPIVDAASSSVLCWNGEAWRIDSQPLPVGANDTKLVYQILLEAVENGGDIPGALRRIDGEFAVVFYDGRRNVIWYGRDWAGRRSLVKKMRNIGGLTVASVGDDGDDWVEVDAGGWWKVDVVNGKEEWIANEFRWELTQTIAEGVLDESSPEIDDLHRALGEAVRLRVQGIPEPPHANNVSKIAEKPSKLAILFSGGVDCTTIARLAHDHLPLSEPIDLLNVAFENPRVVAARRKEKNIADSADIDPYNLCPDRITGLSSYHELLSVCPGRSWRFISINVPYSDAISHRDKIISLMRPHNTEMDLSIAMAFYFASRGVGDLVRPSSTSNSGFAYSSYPYTTTSRILLSGLGADELFGGYTRHPTAYMSSGTGSYPKLIEELQLDLDRLPHRNLGRDDRVTAHWAKEMRYPFLDEEVVRWTSMTSVTKKCPFGMSSLEPSEGKEIGKSKMILRLLASKLNMKQAAREKKRAVQFGARTAKMEIGRGGRGVKGTHTIMKTVII</sequence>
<dbReference type="Gene3D" id="3.60.20.10">
    <property type="entry name" value="Glutamine Phosphoribosylpyrophosphate, subunit 1, domain 1"/>
    <property type="match status" value="1"/>
</dbReference>
<dbReference type="SUPFAM" id="SSF52402">
    <property type="entry name" value="Adenine nucleotide alpha hydrolases-like"/>
    <property type="match status" value="1"/>
</dbReference>
<dbReference type="PANTHER" id="PTHR45937:SF1">
    <property type="entry name" value="ASPARAGINE SYNTHETASE DOMAIN-CONTAINING PROTEIN 1"/>
    <property type="match status" value="1"/>
</dbReference>
<dbReference type="SUPFAM" id="SSF56235">
    <property type="entry name" value="N-terminal nucleophile aminohydrolases (Ntn hydrolases)"/>
    <property type="match status" value="1"/>
</dbReference>
<dbReference type="EMBL" id="ML220116">
    <property type="protein sequence ID" value="TGZ82183.1"/>
    <property type="molecule type" value="Genomic_DNA"/>
</dbReference>
<dbReference type="GO" id="GO:0004066">
    <property type="term" value="F:asparagine synthase (glutamine-hydrolyzing) activity"/>
    <property type="evidence" value="ECO:0007669"/>
    <property type="project" value="InterPro"/>
</dbReference>
<feature type="domain" description="Asparagine synthetase" evidence="4">
    <location>
        <begin position="399"/>
        <end position="428"/>
    </location>
</feature>
<dbReference type="FunCoup" id="A0A4S2MZV5">
    <property type="interactions" value="735"/>
</dbReference>